<dbReference type="RefSeq" id="WP_088393493.1">
    <property type="nucleotide sequence ID" value="NZ_MTCZ01000104.1"/>
</dbReference>
<protein>
    <submittedName>
        <fullName evidence="1">Uncharacterized protein</fullName>
    </submittedName>
</protein>
<gene>
    <name evidence="1" type="ORF">BWK59_09975</name>
</gene>
<sequence>MKEEAIRFISEIVKPWETLNQKLAAPFSMNPAINDFITIANALTVSIKHLPEAIAKIKLEVLAKELQSYEIISDLADSLKHGELRKPERECKLSVSSMFERNEIAEVRFLRNRISIQHNTYGKIDFIECAMESAIFIAKKLNIKTDWNPKIFNNSGEFSNEIKVHASKQNQITWNGMALEFVQLNENGKYDNVDLNGQVKFTLTMNK</sequence>
<accession>A0A246GH99</accession>
<comment type="caution">
    <text evidence="1">The sequence shown here is derived from an EMBL/GenBank/DDBJ whole genome shotgun (WGS) entry which is preliminary data.</text>
</comment>
<evidence type="ECO:0000313" key="1">
    <source>
        <dbReference type="EMBL" id="OWP83546.1"/>
    </source>
</evidence>
<name>A0A246GH99_9FLAO</name>
<proteinExistence type="predicted"/>
<dbReference type="AlphaFoldDB" id="A0A246GH99"/>
<dbReference type="EMBL" id="MTCZ01000104">
    <property type="protein sequence ID" value="OWP83546.1"/>
    <property type="molecule type" value="Genomic_DNA"/>
</dbReference>
<organism evidence="1 2">
    <name type="scientific">Flavobacterium davisii</name>
    <dbReference type="NCBI Taxonomy" id="2906077"/>
    <lineage>
        <taxon>Bacteria</taxon>
        <taxon>Pseudomonadati</taxon>
        <taxon>Bacteroidota</taxon>
        <taxon>Flavobacteriia</taxon>
        <taxon>Flavobacteriales</taxon>
        <taxon>Flavobacteriaceae</taxon>
        <taxon>Flavobacterium</taxon>
    </lineage>
</organism>
<reference evidence="1 2" key="1">
    <citation type="journal article" date="2017" name="Infect. Genet. Evol.">
        <title>Comparative genome analysis of fish pathogen Flavobacterium columnare reveals extensive sequence diversity within the species.</title>
        <authorList>
            <person name="Kayansamruaj P."/>
            <person name="Dong H.T."/>
            <person name="Hirono I."/>
            <person name="Kondo H."/>
            <person name="Senapin S."/>
            <person name="Rodkhum C."/>
        </authorList>
    </citation>
    <scope>NUCLEOTIDE SEQUENCE [LARGE SCALE GENOMIC DNA]</scope>
    <source>
        <strain evidence="1 2">1215</strain>
    </source>
</reference>
<dbReference type="Proteomes" id="UP000197768">
    <property type="component" value="Unassembled WGS sequence"/>
</dbReference>
<evidence type="ECO:0000313" key="2">
    <source>
        <dbReference type="Proteomes" id="UP000197768"/>
    </source>
</evidence>